<feature type="domain" description="AMP-dependent synthetase/ligase" evidence="1">
    <location>
        <begin position="43"/>
        <end position="419"/>
    </location>
</feature>
<sequence>MAEYMQAHINQSAPAGSKQSLSIIHGPSYPPLITLTISQMLDLQCRQFGSRECLIVPWTGARWTYNQLREQSIVLAKMMLDVGILPGDRIAIMAGNCEQYVATLFAASRIGAILVVLNNTYTASEALRAIHHTESRLLFTTLKIGSLDNSLLLSELCSSLDSAPALEEIIILTGESNGFRAYEEAIEAGNYLNSEALDSIQVTIKSHEVCMLLFTSGSTGNPKAASLTHHNVVNNSRFIGNRMNLTKDDVLCCPPPLFHCFGLVLGLLAVMTHGGKIVYPAEIFDPPATLKAIYDEGCTALHGVPAMFDSLFSLPRKGLGKPKLRTGIVAGSPVPRHIMEKMINEFGMSEFTSSYGLTEASPTCFNSFTHDSIRRKLTTVGTLMPHAHAKIVDRKGRIVPTGQRGELCIAGYQLQAGYWQNQEKTSEVMMYDQDGVLWLHTGDEAVFDNDGYCSITGRFKDLIIRGGENIYPLEIEERLVAHPGVLRAVVVGIKHHRLGEVVGAFLQGKEQSSHPTDLELRSWTQRRLGKHKSPQHIFWLGEGGMPAQIPLTGSGKIQKYVLRDIAESCLMRASKL</sequence>
<feature type="domain" description="AMP-binding enzyme C-terminal" evidence="2">
    <location>
        <begin position="474"/>
        <end position="556"/>
    </location>
</feature>
<name>A0A6A6U4M6_9PEZI</name>
<gene>
    <name evidence="3" type="ORF">BT63DRAFT_447813</name>
</gene>
<dbReference type="Pfam" id="PF13193">
    <property type="entry name" value="AMP-binding_C"/>
    <property type="match status" value="1"/>
</dbReference>
<dbReference type="GO" id="GO:0031956">
    <property type="term" value="F:medium-chain fatty acid-CoA ligase activity"/>
    <property type="evidence" value="ECO:0007669"/>
    <property type="project" value="TreeGrafter"/>
</dbReference>
<keyword evidence="4" id="KW-1185">Reference proteome</keyword>
<evidence type="ECO:0000313" key="4">
    <source>
        <dbReference type="Proteomes" id="UP000799302"/>
    </source>
</evidence>
<dbReference type="InterPro" id="IPR020845">
    <property type="entry name" value="AMP-binding_CS"/>
</dbReference>
<dbReference type="InterPro" id="IPR000873">
    <property type="entry name" value="AMP-dep_synth/lig_dom"/>
</dbReference>
<accession>A0A6A6U4M6</accession>
<reference evidence="3" key="1">
    <citation type="journal article" date="2020" name="Stud. Mycol.">
        <title>101 Dothideomycetes genomes: a test case for predicting lifestyles and emergence of pathogens.</title>
        <authorList>
            <person name="Haridas S."/>
            <person name="Albert R."/>
            <person name="Binder M."/>
            <person name="Bloem J."/>
            <person name="Labutti K."/>
            <person name="Salamov A."/>
            <person name="Andreopoulos B."/>
            <person name="Baker S."/>
            <person name="Barry K."/>
            <person name="Bills G."/>
            <person name="Bluhm B."/>
            <person name="Cannon C."/>
            <person name="Castanera R."/>
            <person name="Culley D."/>
            <person name="Daum C."/>
            <person name="Ezra D."/>
            <person name="Gonzalez J."/>
            <person name="Henrissat B."/>
            <person name="Kuo A."/>
            <person name="Liang C."/>
            <person name="Lipzen A."/>
            <person name="Lutzoni F."/>
            <person name="Magnuson J."/>
            <person name="Mondo S."/>
            <person name="Nolan M."/>
            <person name="Ohm R."/>
            <person name="Pangilinan J."/>
            <person name="Park H.-J."/>
            <person name="Ramirez L."/>
            <person name="Alfaro M."/>
            <person name="Sun H."/>
            <person name="Tritt A."/>
            <person name="Yoshinaga Y."/>
            <person name="Zwiers L.-H."/>
            <person name="Turgeon B."/>
            <person name="Goodwin S."/>
            <person name="Spatafora J."/>
            <person name="Crous P."/>
            <person name="Grigoriev I."/>
        </authorList>
    </citation>
    <scope>NUCLEOTIDE SEQUENCE</scope>
    <source>
        <strain evidence="3">CBS 115976</strain>
    </source>
</reference>
<dbReference type="SUPFAM" id="SSF56801">
    <property type="entry name" value="Acetyl-CoA synthetase-like"/>
    <property type="match status" value="1"/>
</dbReference>
<organism evidence="3 4">
    <name type="scientific">Microthyrium microscopicum</name>
    <dbReference type="NCBI Taxonomy" id="703497"/>
    <lineage>
        <taxon>Eukaryota</taxon>
        <taxon>Fungi</taxon>
        <taxon>Dikarya</taxon>
        <taxon>Ascomycota</taxon>
        <taxon>Pezizomycotina</taxon>
        <taxon>Dothideomycetes</taxon>
        <taxon>Dothideomycetes incertae sedis</taxon>
        <taxon>Microthyriales</taxon>
        <taxon>Microthyriaceae</taxon>
        <taxon>Microthyrium</taxon>
    </lineage>
</organism>
<dbReference type="InterPro" id="IPR042099">
    <property type="entry name" value="ANL_N_sf"/>
</dbReference>
<evidence type="ECO:0000313" key="3">
    <source>
        <dbReference type="EMBL" id="KAF2667092.1"/>
    </source>
</evidence>
<dbReference type="InterPro" id="IPR025110">
    <property type="entry name" value="AMP-bd_C"/>
</dbReference>
<dbReference type="Gene3D" id="3.30.300.30">
    <property type="match status" value="1"/>
</dbReference>
<dbReference type="PROSITE" id="PS00455">
    <property type="entry name" value="AMP_BINDING"/>
    <property type="match status" value="1"/>
</dbReference>
<dbReference type="Pfam" id="PF00501">
    <property type="entry name" value="AMP-binding"/>
    <property type="match status" value="1"/>
</dbReference>
<evidence type="ECO:0000259" key="1">
    <source>
        <dbReference type="Pfam" id="PF00501"/>
    </source>
</evidence>
<dbReference type="Gene3D" id="3.40.50.12780">
    <property type="entry name" value="N-terminal domain of ligase-like"/>
    <property type="match status" value="1"/>
</dbReference>
<dbReference type="PANTHER" id="PTHR43201">
    <property type="entry name" value="ACYL-COA SYNTHETASE"/>
    <property type="match status" value="1"/>
</dbReference>
<dbReference type="PANTHER" id="PTHR43201:SF6">
    <property type="entry name" value="ACYL COA SYNTHETASE (EUROFUNG)"/>
    <property type="match status" value="1"/>
</dbReference>
<dbReference type="InterPro" id="IPR045851">
    <property type="entry name" value="AMP-bd_C_sf"/>
</dbReference>
<proteinExistence type="predicted"/>
<dbReference type="Proteomes" id="UP000799302">
    <property type="component" value="Unassembled WGS sequence"/>
</dbReference>
<evidence type="ECO:0000259" key="2">
    <source>
        <dbReference type="Pfam" id="PF13193"/>
    </source>
</evidence>
<dbReference type="OrthoDB" id="10253115at2759"/>
<dbReference type="GO" id="GO:0006631">
    <property type="term" value="P:fatty acid metabolic process"/>
    <property type="evidence" value="ECO:0007669"/>
    <property type="project" value="TreeGrafter"/>
</dbReference>
<protein>
    <submittedName>
        <fullName evidence="3">AMP-binding enzyme</fullName>
    </submittedName>
</protein>
<dbReference type="AlphaFoldDB" id="A0A6A6U4M6"/>
<dbReference type="EMBL" id="MU004238">
    <property type="protein sequence ID" value="KAF2667092.1"/>
    <property type="molecule type" value="Genomic_DNA"/>
</dbReference>